<dbReference type="GO" id="GO:0022857">
    <property type="term" value="F:transmembrane transporter activity"/>
    <property type="evidence" value="ECO:0007669"/>
    <property type="project" value="InterPro"/>
</dbReference>
<evidence type="ECO:0000256" key="1">
    <source>
        <dbReference type="ARBA" id="ARBA00004651"/>
    </source>
</evidence>
<proteinExistence type="inferred from homology"/>
<evidence type="ECO:0000256" key="7">
    <source>
        <dbReference type="ARBA" id="ARBA00023136"/>
    </source>
</evidence>
<feature type="transmembrane region" description="Helical" evidence="8">
    <location>
        <begin position="445"/>
        <end position="464"/>
    </location>
</feature>
<evidence type="ECO:0000256" key="8">
    <source>
        <dbReference type="SAM" id="Phobius"/>
    </source>
</evidence>
<organism evidence="9 10">
    <name type="scientific">Acetomicrobium hydrogeniformans ATCC BAA-1850</name>
    <dbReference type="NCBI Taxonomy" id="592015"/>
    <lineage>
        <taxon>Bacteria</taxon>
        <taxon>Thermotogati</taxon>
        <taxon>Synergistota</taxon>
        <taxon>Synergistia</taxon>
        <taxon>Synergistales</taxon>
        <taxon>Acetomicrobiaceae</taxon>
        <taxon>Acetomicrobium</taxon>
    </lineage>
</organism>
<dbReference type="OrthoDB" id="9775735at2"/>
<evidence type="ECO:0000256" key="6">
    <source>
        <dbReference type="ARBA" id="ARBA00022989"/>
    </source>
</evidence>
<feature type="transmembrane region" description="Helical" evidence="8">
    <location>
        <begin position="143"/>
        <end position="161"/>
    </location>
</feature>
<evidence type="ECO:0000256" key="5">
    <source>
        <dbReference type="ARBA" id="ARBA00022692"/>
    </source>
</evidence>
<dbReference type="Pfam" id="PF02028">
    <property type="entry name" value="BCCT"/>
    <property type="match status" value="1"/>
</dbReference>
<keyword evidence="10" id="KW-1185">Reference proteome</keyword>
<accession>A0A0T5XDF3</accession>
<comment type="caution">
    <text evidence="9">The sequence shown here is derived from an EMBL/GenBank/DDBJ whole genome shotgun (WGS) entry which is preliminary data.</text>
</comment>
<feature type="transmembrane region" description="Helical" evidence="8">
    <location>
        <begin position="318"/>
        <end position="336"/>
    </location>
</feature>
<dbReference type="NCBIfam" id="TIGR00842">
    <property type="entry name" value="bcct"/>
    <property type="match status" value="1"/>
</dbReference>
<evidence type="ECO:0000256" key="2">
    <source>
        <dbReference type="ARBA" id="ARBA00005658"/>
    </source>
</evidence>
<comment type="subcellular location">
    <subcellularLocation>
        <location evidence="1">Cell membrane</location>
        <topology evidence="1">Multi-pass membrane protein</topology>
    </subcellularLocation>
</comment>
<dbReference type="EMBL" id="ACJX03000001">
    <property type="protein sequence ID" value="KRT36378.1"/>
    <property type="molecule type" value="Genomic_DNA"/>
</dbReference>
<dbReference type="PANTHER" id="PTHR30047">
    <property type="entry name" value="HIGH-AFFINITY CHOLINE TRANSPORT PROTEIN-RELATED"/>
    <property type="match status" value="1"/>
</dbReference>
<keyword evidence="4" id="KW-1003">Cell membrane</keyword>
<dbReference type="InterPro" id="IPR018093">
    <property type="entry name" value="BCCT_CS"/>
</dbReference>
<sequence length="506" mass="54745">MINDNRKDNSVYIISMLVIAAIVIWGFLSPEGFGSAANSLFNFLIHNFGWGYMLSMTFFVVFPVGLAISKYGKLKLGPADSKPEFNTLSWFAMLFSAGMGVGLVFYGVGEPIFHFLNPPFASEPGSVKAATDAMRISFFHWGLHPWAAYTVIALPLGYFQFRKDSPGLISSFFTPLIGEKGVRGPFGKLVDVLAIFATAAGVATSLGLGVLQINSGLKYIFGVPQTITVQFLIIAALCLVYTGSAVSGLERGIKFIANFNLFIATLLCLSLFALGPTISILESLLTGIGEYLANVVPESFALAPYGGEFRQWLGGWTLFYWAWWIAWAPFVGSFIARISKGRTIRQFVTGVLVVPALGCFTWFAVFGTSALYLELKGLANIASTVSTDISTGVFEMYMHYPLGMIMSVVMVILISTFFITSANSATFVLSMYSTQGDLNPPRQKMAIWGVLQAALAFVLLMGGGLQALQIASIAAAAPFAIIMILACYSLVKALKSDEAALREIES</sequence>
<dbReference type="AlphaFoldDB" id="A0A0T5XDF3"/>
<dbReference type="eggNOG" id="COG1292">
    <property type="taxonomic scope" value="Bacteria"/>
</dbReference>
<feature type="transmembrane region" description="Helical" evidence="8">
    <location>
        <begin position="88"/>
        <end position="108"/>
    </location>
</feature>
<dbReference type="InterPro" id="IPR000060">
    <property type="entry name" value="BCCT_transptr"/>
</dbReference>
<feature type="transmembrane region" description="Helical" evidence="8">
    <location>
        <begin position="404"/>
        <end position="433"/>
    </location>
</feature>
<keyword evidence="6 8" id="KW-1133">Transmembrane helix</keyword>
<feature type="transmembrane region" description="Helical" evidence="8">
    <location>
        <begin position="470"/>
        <end position="491"/>
    </location>
</feature>
<feature type="transmembrane region" description="Helical" evidence="8">
    <location>
        <begin position="255"/>
        <end position="275"/>
    </location>
</feature>
<feature type="transmembrane region" description="Helical" evidence="8">
    <location>
        <begin position="219"/>
        <end position="243"/>
    </location>
</feature>
<feature type="transmembrane region" description="Helical" evidence="8">
    <location>
        <begin position="48"/>
        <end position="68"/>
    </location>
</feature>
<keyword evidence="7 8" id="KW-0472">Membrane</keyword>
<reference evidence="10" key="1">
    <citation type="submission" date="2012-09" db="EMBL/GenBank/DDBJ databases">
        <authorList>
            <person name="Weinstock G."/>
            <person name="Sodergren E."/>
            <person name="Clifton S."/>
            <person name="Fulton L."/>
            <person name="Fulton B."/>
            <person name="Courtney L."/>
            <person name="Fronick C."/>
            <person name="Harrison M."/>
            <person name="Strong C."/>
            <person name="Farmer C."/>
            <person name="Delehaunty K."/>
            <person name="Markovic C."/>
            <person name="Hall O."/>
            <person name="Minx P."/>
            <person name="Tomlinson C."/>
            <person name="Mitreva M."/>
            <person name="Nelson J."/>
            <person name="Hou S."/>
            <person name="Wollam A."/>
            <person name="Pepin K.H."/>
            <person name="Johnson M."/>
            <person name="Bhonagiri V."/>
            <person name="Nash W.E."/>
            <person name="Suruliraj S."/>
            <person name="Warren W."/>
            <person name="Chinwalla A."/>
            <person name="Mardis E.R."/>
            <person name="Wilson R.K."/>
        </authorList>
    </citation>
    <scope>NUCLEOTIDE SEQUENCE [LARGE SCALE GENOMIC DNA]</scope>
    <source>
        <strain evidence="10">OS1</strain>
    </source>
</reference>
<evidence type="ECO:0000256" key="3">
    <source>
        <dbReference type="ARBA" id="ARBA00022448"/>
    </source>
</evidence>
<protein>
    <submittedName>
        <fullName evidence="9">Transporter, betaine/carnitine/choline family</fullName>
    </submittedName>
</protein>
<keyword evidence="5 8" id="KW-0812">Transmembrane</keyword>
<dbReference type="Proteomes" id="UP000005273">
    <property type="component" value="Unassembled WGS sequence"/>
</dbReference>
<feature type="transmembrane region" description="Helical" evidence="8">
    <location>
        <begin position="12"/>
        <end position="28"/>
    </location>
</feature>
<feature type="transmembrane region" description="Helical" evidence="8">
    <location>
        <begin position="189"/>
        <end position="213"/>
    </location>
</feature>
<feature type="transmembrane region" description="Helical" evidence="8">
    <location>
        <begin position="348"/>
        <end position="373"/>
    </location>
</feature>
<evidence type="ECO:0000313" key="10">
    <source>
        <dbReference type="Proteomes" id="UP000005273"/>
    </source>
</evidence>
<dbReference type="RefSeq" id="WP_009200934.1">
    <property type="nucleotide sequence ID" value="NZ_ACJX03000001.1"/>
</dbReference>
<comment type="similarity">
    <text evidence="2">Belongs to the BCCT transporter (TC 2.A.15) family.</text>
</comment>
<dbReference type="STRING" id="592015.HMPREF1705_03660"/>
<keyword evidence="3" id="KW-0813">Transport</keyword>
<evidence type="ECO:0000256" key="4">
    <source>
        <dbReference type="ARBA" id="ARBA00022475"/>
    </source>
</evidence>
<dbReference type="PANTHER" id="PTHR30047:SF7">
    <property type="entry name" value="HIGH-AFFINITY CHOLINE TRANSPORT PROTEIN"/>
    <property type="match status" value="1"/>
</dbReference>
<dbReference type="GO" id="GO:0005886">
    <property type="term" value="C:plasma membrane"/>
    <property type="evidence" value="ECO:0007669"/>
    <property type="project" value="UniProtKB-SubCell"/>
</dbReference>
<evidence type="ECO:0000313" key="9">
    <source>
        <dbReference type="EMBL" id="KRT36378.1"/>
    </source>
</evidence>
<dbReference type="PROSITE" id="PS01303">
    <property type="entry name" value="BCCT"/>
    <property type="match status" value="1"/>
</dbReference>
<gene>
    <name evidence="9" type="ORF">HMPREF1705_03660</name>
</gene>
<name>A0A0T5XDF3_9BACT</name>